<organism evidence="1 2">
    <name type="scientific">Pseudomonas aeruginosa</name>
    <dbReference type="NCBI Taxonomy" id="287"/>
    <lineage>
        <taxon>Bacteria</taxon>
        <taxon>Pseudomonadati</taxon>
        <taxon>Pseudomonadota</taxon>
        <taxon>Gammaproteobacteria</taxon>
        <taxon>Pseudomonadales</taxon>
        <taxon>Pseudomonadaceae</taxon>
        <taxon>Pseudomonas</taxon>
    </lineage>
</organism>
<keyword evidence="1" id="KW-0547">Nucleotide-binding</keyword>
<dbReference type="AlphaFoldDB" id="A0A844NVT8"/>
<dbReference type="GO" id="GO:0004386">
    <property type="term" value="F:helicase activity"/>
    <property type="evidence" value="ECO:0007669"/>
    <property type="project" value="UniProtKB-KW"/>
</dbReference>
<name>A0A844NVT8_PSEAI</name>
<keyword evidence="1" id="KW-0378">Hydrolase</keyword>
<dbReference type="SUPFAM" id="SSF52540">
    <property type="entry name" value="P-loop containing nucleoside triphosphate hydrolases"/>
    <property type="match status" value="1"/>
</dbReference>
<evidence type="ECO:0000313" key="1">
    <source>
        <dbReference type="EMBL" id="MUI39998.1"/>
    </source>
</evidence>
<dbReference type="Gene3D" id="3.40.50.10810">
    <property type="entry name" value="Tandem AAA-ATPase domain"/>
    <property type="match status" value="1"/>
</dbReference>
<comment type="caution">
    <text evidence="1">The sequence shown here is derived from an EMBL/GenBank/DDBJ whole genome shotgun (WGS) entry which is preliminary data.</text>
</comment>
<keyword evidence="1" id="KW-0067">ATP-binding</keyword>
<gene>
    <name evidence="1" type="ORF">GNQ48_34255</name>
</gene>
<feature type="non-terminal residue" evidence="1">
    <location>
        <position position="1"/>
    </location>
</feature>
<dbReference type="Proteomes" id="UP000433532">
    <property type="component" value="Unassembled WGS sequence"/>
</dbReference>
<dbReference type="InterPro" id="IPR038718">
    <property type="entry name" value="SNF2-like_sf"/>
</dbReference>
<keyword evidence="1" id="KW-0347">Helicase</keyword>
<accession>A0A844NVT8</accession>
<feature type="non-terminal residue" evidence="1">
    <location>
        <position position="228"/>
    </location>
</feature>
<sequence>CRIPTIGPVRAERLLNDFGEDFLATMLVDNVSEFINLMDAKGDFVFSDRQAKRMERSMANIEFGFGEGGYQPTEFIKRQLPNGYFDLLVVDEGHEYKNSGSAQGQAMGVLAAKARKTVLLTGTLMGGYADDLFYLLFRILTQRMIEDGYRPNARGSMAPAAMSFMRDHGVLKDIYTERDGDSHKTARGKKLSVRTVKAPGFGPKGIHRFVLPFTVFLKLKDIGGNVLP</sequence>
<protein>
    <submittedName>
        <fullName evidence="1">DEAD/DEAH box helicase</fullName>
    </submittedName>
</protein>
<dbReference type="InterPro" id="IPR027417">
    <property type="entry name" value="P-loop_NTPase"/>
</dbReference>
<dbReference type="EMBL" id="WOAD01000209">
    <property type="protein sequence ID" value="MUI39998.1"/>
    <property type="molecule type" value="Genomic_DNA"/>
</dbReference>
<proteinExistence type="predicted"/>
<evidence type="ECO:0000313" key="2">
    <source>
        <dbReference type="Proteomes" id="UP000433532"/>
    </source>
</evidence>
<reference evidence="1 2" key="1">
    <citation type="submission" date="2019-11" db="EMBL/GenBank/DDBJ databases">
        <title>Genomes of ocular Pseudomonas aeruginosa isolates.</title>
        <authorList>
            <person name="Khan M."/>
            <person name="Rice S.A."/>
            <person name="Willcox M.D.P."/>
            <person name="Stapleton F."/>
        </authorList>
    </citation>
    <scope>NUCLEOTIDE SEQUENCE [LARGE SCALE GENOMIC DNA]</scope>
    <source>
        <strain evidence="1 2">PA221</strain>
    </source>
</reference>